<name>A0ABV6AI52_9HYPH</name>
<reference evidence="2 3" key="1">
    <citation type="submission" date="2024-09" db="EMBL/GenBank/DDBJ databases">
        <authorList>
            <person name="Sun Q."/>
            <person name="Mori K."/>
        </authorList>
    </citation>
    <scope>NUCLEOTIDE SEQUENCE [LARGE SCALE GENOMIC DNA]</scope>
    <source>
        <strain evidence="2 3">TBRC 4938</strain>
    </source>
</reference>
<dbReference type="GO" id="GO:0016757">
    <property type="term" value="F:glycosyltransferase activity"/>
    <property type="evidence" value="ECO:0007669"/>
    <property type="project" value="UniProtKB-KW"/>
</dbReference>
<proteinExistence type="predicted"/>
<gene>
    <name evidence="2" type="ORF">ACFFP0_15535</name>
</gene>
<protein>
    <submittedName>
        <fullName evidence="2">Glycosyltransferase</fullName>
        <ecNumber evidence="2">2.4.-.-</ecNumber>
    </submittedName>
</protein>
<dbReference type="InterPro" id="IPR050194">
    <property type="entry name" value="Glycosyltransferase_grp1"/>
</dbReference>
<dbReference type="Pfam" id="PF00534">
    <property type="entry name" value="Glycos_transf_1"/>
    <property type="match status" value="1"/>
</dbReference>
<keyword evidence="2" id="KW-0328">Glycosyltransferase</keyword>
<keyword evidence="3" id="KW-1185">Reference proteome</keyword>
<dbReference type="InterPro" id="IPR001296">
    <property type="entry name" value="Glyco_trans_1"/>
</dbReference>
<evidence type="ECO:0000259" key="1">
    <source>
        <dbReference type="Pfam" id="PF00534"/>
    </source>
</evidence>
<comment type="caution">
    <text evidence="2">The sequence shown here is derived from an EMBL/GenBank/DDBJ whole genome shotgun (WGS) entry which is preliminary data.</text>
</comment>
<dbReference type="EC" id="2.4.-.-" evidence="2"/>
<dbReference type="RefSeq" id="WP_377262377.1">
    <property type="nucleotide sequence ID" value="NZ_JBHMAA010000016.1"/>
</dbReference>
<dbReference type="EMBL" id="JBHMAA010000016">
    <property type="protein sequence ID" value="MFB9950270.1"/>
    <property type="molecule type" value="Genomic_DNA"/>
</dbReference>
<dbReference type="Proteomes" id="UP001589692">
    <property type="component" value="Unassembled WGS sequence"/>
</dbReference>
<dbReference type="Gene3D" id="3.40.50.2000">
    <property type="entry name" value="Glycogen Phosphorylase B"/>
    <property type="match status" value="2"/>
</dbReference>
<dbReference type="SUPFAM" id="SSF53756">
    <property type="entry name" value="UDP-Glycosyltransferase/glycogen phosphorylase"/>
    <property type="match status" value="1"/>
</dbReference>
<keyword evidence="2" id="KW-0808">Transferase</keyword>
<accession>A0ABV6AI52</accession>
<sequence length="366" mass="40665">MTSVVFLWDNIGPLHADRIEATRARLQDAARIVGVSVFAGSNEYDWVPATQGSVTLFADRREFGPVRFAGRLLGLVRRHRAGHVFLCNHDRSYVFLAALLLRATGRRVYLMVDSKFDDRERFLRRELAKWVFLLPYHGAMVAGPRSHDYMRFFGFPPERIRLGYDTVDVARLRGQAGKDPEPPFADRPFIIVARLVEKKNIALAIRAFAAAFAANRQRRLLICGSGPLLADLQRLCGQLGVAELVEFKGFVQTEVVSKLLAGSLALVLPSVEEQYGQVIAEAQALGTPAIVSLPCGARDELIRSGVNGFIVEPDNVEGLAYFMTLLGNDEVLWRRMKERTEGFAGLADADRFARSVAGFVTGEEAR</sequence>
<feature type="domain" description="Glycosyl transferase family 1" evidence="1">
    <location>
        <begin position="189"/>
        <end position="340"/>
    </location>
</feature>
<dbReference type="PANTHER" id="PTHR45947">
    <property type="entry name" value="SULFOQUINOVOSYL TRANSFERASE SQD2"/>
    <property type="match status" value="1"/>
</dbReference>
<evidence type="ECO:0000313" key="3">
    <source>
        <dbReference type="Proteomes" id="UP001589692"/>
    </source>
</evidence>
<evidence type="ECO:0000313" key="2">
    <source>
        <dbReference type="EMBL" id="MFB9950270.1"/>
    </source>
</evidence>
<dbReference type="PANTHER" id="PTHR45947:SF3">
    <property type="entry name" value="SULFOQUINOVOSYL TRANSFERASE SQD2"/>
    <property type="match status" value="1"/>
</dbReference>
<organism evidence="2 3">
    <name type="scientific">Rhizobium puerariae</name>
    <dbReference type="NCBI Taxonomy" id="1585791"/>
    <lineage>
        <taxon>Bacteria</taxon>
        <taxon>Pseudomonadati</taxon>
        <taxon>Pseudomonadota</taxon>
        <taxon>Alphaproteobacteria</taxon>
        <taxon>Hyphomicrobiales</taxon>
        <taxon>Rhizobiaceae</taxon>
        <taxon>Rhizobium/Agrobacterium group</taxon>
        <taxon>Rhizobium</taxon>
    </lineage>
</organism>